<dbReference type="Pfam" id="PF02922">
    <property type="entry name" value="CBM_48"/>
    <property type="match status" value="1"/>
</dbReference>
<dbReference type="AlphaFoldDB" id="A0A315ZF53"/>
<dbReference type="InterPro" id="IPR013780">
    <property type="entry name" value="Glyco_hydro_b"/>
</dbReference>
<name>A0A315ZF53_SEDFL</name>
<dbReference type="PANTHER" id="PTHR43002">
    <property type="entry name" value="GLYCOGEN DEBRANCHING ENZYME"/>
    <property type="match status" value="1"/>
</dbReference>
<keyword evidence="7" id="KW-1185">Reference proteome</keyword>
<dbReference type="RefSeq" id="WP_109615327.1">
    <property type="nucleotide sequence ID" value="NZ_QGDO01000001.1"/>
</dbReference>
<evidence type="ECO:0000256" key="1">
    <source>
        <dbReference type="ARBA" id="ARBA00008061"/>
    </source>
</evidence>
<keyword evidence="2" id="KW-0378">Hydrolase</keyword>
<evidence type="ECO:0000313" key="6">
    <source>
        <dbReference type="EMBL" id="PWJ43790.1"/>
    </source>
</evidence>
<dbReference type="Pfam" id="PF21156">
    <property type="entry name" value="ISOA1-3_C"/>
    <property type="match status" value="1"/>
</dbReference>
<keyword evidence="3" id="KW-0809">Transit peptide</keyword>
<dbReference type="InterPro" id="IPR004193">
    <property type="entry name" value="Glyco_hydro_13_N"/>
</dbReference>
<organism evidence="6 7">
    <name type="scientific">Sediminitomix flava</name>
    <dbReference type="NCBI Taxonomy" id="379075"/>
    <lineage>
        <taxon>Bacteria</taxon>
        <taxon>Pseudomonadati</taxon>
        <taxon>Bacteroidota</taxon>
        <taxon>Cytophagia</taxon>
        <taxon>Cytophagales</taxon>
        <taxon>Flammeovirgaceae</taxon>
        <taxon>Sediminitomix</taxon>
    </lineage>
</organism>
<dbReference type="InterPro" id="IPR044505">
    <property type="entry name" value="GlgX_Isoamylase_N_E_set"/>
</dbReference>
<comment type="similarity">
    <text evidence="1">Belongs to the glycosyl hydrolase 13 family.</text>
</comment>
<accession>A0A315ZF53</accession>
<proteinExistence type="inferred from homology"/>
<dbReference type="SMART" id="SM00642">
    <property type="entry name" value="Aamy"/>
    <property type="match status" value="1"/>
</dbReference>
<evidence type="ECO:0000259" key="5">
    <source>
        <dbReference type="SMART" id="SM00642"/>
    </source>
</evidence>
<reference evidence="6 7" key="1">
    <citation type="submission" date="2018-03" db="EMBL/GenBank/DDBJ databases">
        <title>Genomic Encyclopedia of Archaeal and Bacterial Type Strains, Phase II (KMG-II): from individual species to whole genera.</title>
        <authorList>
            <person name="Goeker M."/>
        </authorList>
    </citation>
    <scope>NUCLEOTIDE SEQUENCE [LARGE SCALE GENOMIC DNA]</scope>
    <source>
        <strain evidence="6 7">DSM 28229</strain>
    </source>
</reference>
<dbReference type="GO" id="GO:0005980">
    <property type="term" value="P:glycogen catabolic process"/>
    <property type="evidence" value="ECO:0007669"/>
    <property type="project" value="InterPro"/>
</dbReference>
<dbReference type="InterPro" id="IPR011837">
    <property type="entry name" value="Glycogen_debranch_GlgX"/>
</dbReference>
<dbReference type="Proteomes" id="UP000245535">
    <property type="component" value="Unassembled WGS sequence"/>
</dbReference>
<sequence>MIPDNHIKKGRSYPIGATVEDGGVNFCIFSQNAHFVELLLFDSPESQKPSQVILLDPTENKTFYYWHIFVEGIGHGQAYAYRMYGPYQPEKGLYFDSSKVLIDPYAKYIHPGPNYSRKAAQRPGNNSPYSMRSVVVDNSQYDWEGDLPCTHDYKKMVIYEMHVGGFTKSPSSGIEDSKKGTYAGVIEKIPYLKELGVTTVELLPVFQFDKFDAPQGRINFWGYSPINFFAPHQEYAREGKNPVDEFRDMVKALHKAGIEVILDVVYNHTAEVHESGPTLNFRGIENNAYYMTDNQNNYTYKNYSGCGNTLNANHSIVRRMIVDSLKYWVTEMHVDGFRFDLASVLSRDEDGVPLKNPPILWAIESNPVLAGAKMIAEAWDAAGLYQVGNFIGDKFAEWNGKYRDVMRRFVKGDEFIIHDFMDCIAGSKRVFEQSIINNTEKRNPNRSINFITCHDGFTLNDLVSYNYKHNEHNGEDNRDGSNDNLSWNCGVEGHTENSDINHLRDKQVKNFMTLLFLSQGTPMILMGDEIRRTKGGNNNTYCHDNELNWFDWNEVEKNRGLFEFTKKLIKANLTFRVFQKEEFWDEHSLTHPPTISWHGVDFDNPDLGDRSHAIAYMLTDQEAGEQIYVMVNSYWEALEFEMPLCTLDDNSKTFHRVIDTDLPSPRDILPLDEAKEIKEESYIVAPRSIAVFIAL</sequence>
<protein>
    <submittedName>
        <fullName evidence="6">Glycogen operon protein</fullName>
    </submittedName>
</protein>
<dbReference type="EMBL" id="QGDO01000001">
    <property type="protein sequence ID" value="PWJ43790.1"/>
    <property type="molecule type" value="Genomic_DNA"/>
</dbReference>
<dbReference type="InterPro" id="IPR048650">
    <property type="entry name" value="ISOA1-3-like_C"/>
</dbReference>
<dbReference type="SUPFAM" id="SSF81296">
    <property type="entry name" value="E set domains"/>
    <property type="match status" value="1"/>
</dbReference>
<dbReference type="NCBIfam" id="TIGR02100">
    <property type="entry name" value="glgX_debranch"/>
    <property type="match status" value="1"/>
</dbReference>
<dbReference type="SUPFAM" id="SSF51011">
    <property type="entry name" value="Glycosyl hydrolase domain"/>
    <property type="match status" value="1"/>
</dbReference>
<keyword evidence="4" id="KW-0326">Glycosidase</keyword>
<dbReference type="InterPro" id="IPR014756">
    <property type="entry name" value="Ig_E-set"/>
</dbReference>
<dbReference type="InterPro" id="IPR013783">
    <property type="entry name" value="Ig-like_fold"/>
</dbReference>
<dbReference type="Pfam" id="PF00128">
    <property type="entry name" value="Alpha-amylase"/>
    <property type="match status" value="1"/>
</dbReference>
<dbReference type="OrthoDB" id="9761875at2"/>
<evidence type="ECO:0000256" key="2">
    <source>
        <dbReference type="ARBA" id="ARBA00022801"/>
    </source>
</evidence>
<evidence type="ECO:0000256" key="4">
    <source>
        <dbReference type="ARBA" id="ARBA00023295"/>
    </source>
</evidence>
<dbReference type="CDD" id="cd11326">
    <property type="entry name" value="AmyAc_Glg_debranch"/>
    <property type="match status" value="1"/>
</dbReference>
<evidence type="ECO:0000256" key="3">
    <source>
        <dbReference type="ARBA" id="ARBA00022946"/>
    </source>
</evidence>
<dbReference type="InterPro" id="IPR017853">
    <property type="entry name" value="GH"/>
</dbReference>
<dbReference type="GO" id="GO:0019156">
    <property type="term" value="F:isoamylase activity"/>
    <property type="evidence" value="ECO:0007669"/>
    <property type="project" value="UniProtKB-ARBA"/>
</dbReference>
<dbReference type="Gene3D" id="2.60.40.10">
    <property type="entry name" value="Immunoglobulins"/>
    <property type="match status" value="1"/>
</dbReference>
<dbReference type="Gene3D" id="3.20.20.80">
    <property type="entry name" value="Glycosidases"/>
    <property type="match status" value="1"/>
</dbReference>
<dbReference type="InterPro" id="IPR006047">
    <property type="entry name" value="GH13_cat_dom"/>
</dbReference>
<feature type="domain" description="Glycosyl hydrolase family 13 catalytic" evidence="5">
    <location>
        <begin position="160"/>
        <end position="572"/>
    </location>
</feature>
<dbReference type="CDD" id="cd02856">
    <property type="entry name" value="E_set_GDE_Isoamylase_N"/>
    <property type="match status" value="1"/>
</dbReference>
<dbReference type="SUPFAM" id="SSF51445">
    <property type="entry name" value="(Trans)glycosidases"/>
    <property type="match status" value="1"/>
</dbReference>
<dbReference type="Gene3D" id="2.60.40.1180">
    <property type="entry name" value="Golgi alpha-mannosidase II"/>
    <property type="match status" value="1"/>
</dbReference>
<evidence type="ECO:0000313" key="7">
    <source>
        <dbReference type="Proteomes" id="UP000245535"/>
    </source>
</evidence>
<gene>
    <name evidence="6" type="ORF">BC781_101136</name>
</gene>
<dbReference type="GO" id="GO:0004135">
    <property type="term" value="F:amylo-alpha-1,6-glucosidase activity"/>
    <property type="evidence" value="ECO:0007669"/>
    <property type="project" value="InterPro"/>
</dbReference>
<comment type="caution">
    <text evidence="6">The sequence shown here is derived from an EMBL/GenBank/DDBJ whole genome shotgun (WGS) entry which is preliminary data.</text>
</comment>